<dbReference type="AlphaFoldDB" id="A0AAF0PRF5"/>
<dbReference type="EMBL" id="CP133612">
    <property type="protein sequence ID" value="WMV09734.1"/>
    <property type="molecule type" value="Genomic_DNA"/>
</dbReference>
<accession>A0AAF0PRF5</accession>
<evidence type="ECO:0000313" key="2">
    <source>
        <dbReference type="Proteomes" id="UP001234989"/>
    </source>
</evidence>
<gene>
    <name evidence="1" type="ORF">MTR67_003119</name>
</gene>
<organism evidence="1 2">
    <name type="scientific">Solanum verrucosum</name>
    <dbReference type="NCBI Taxonomy" id="315347"/>
    <lineage>
        <taxon>Eukaryota</taxon>
        <taxon>Viridiplantae</taxon>
        <taxon>Streptophyta</taxon>
        <taxon>Embryophyta</taxon>
        <taxon>Tracheophyta</taxon>
        <taxon>Spermatophyta</taxon>
        <taxon>Magnoliopsida</taxon>
        <taxon>eudicotyledons</taxon>
        <taxon>Gunneridae</taxon>
        <taxon>Pentapetalae</taxon>
        <taxon>asterids</taxon>
        <taxon>lamiids</taxon>
        <taxon>Solanales</taxon>
        <taxon>Solanaceae</taxon>
        <taxon>Solanoideae</taxon>
        <taxon>Solaneae</taxon>
        <taxon>Solanum</taxon>
    </lineage>
</organism>
<protein>
    <submittedName>
        <fullName evidence="1">Uncharacterized protein</fullName>
    </submittedName>
</protein>
<name>A0AAF0PRF5_SOLVR</name>
<proteinExistence type="predicted"/>
<reference evidence="1" key="1">
    <citation type="submission" date="2023-08" db="EMBL/GenBank/DDBJ databases">
        <title>A de novo genome assembly of Solanum verrucosum Schlechtendal, a Mexican diploid species geographically isolated from the other diploid A-genome species in potato relatives.</title>
        <authorList>
            <person name="Hosaka K."/>
        </authorList>
    </citation>
    <scope>NUCLEOTIDE SEQUENCE</scope>
    <source>
        <tissue evidence="1">Young leaves</tissue>
    </source>
</reference>
<evidence type="ECO:0000313" key="1">
    <source>
        <dbReference type="EMBL" id="WMV09734.1"/>
    </source>
</evidence>
<dbReference type="Proteomes" id="UP001234989">
    <property type="component" value="Chromosome 1"/>
</dbReference>
<keyword evidence="2" id="KW-1185">Reference proteome</keyword>
<sequence>MPNCGRERLNAWFSITIYKTQELQCQGLKDTSHLKTARLIGFMRNYGHEQFNSSTQRCFSKGIRNSTLKGLELEDTTSLKDAQLTKFMRNYGHETTRLDGLS</sequence>